<dbReference type="GO" id="GO:0009073">
    <property type="term" value="P:aromatic amino acid family biosynthetic process"/>
    <property type="evidence" value="ECO:0007669"/>
    <property type="project" value="InterPro"/>
</dbReference>
<keyword evidence="1" id="KW-0808">Transferase</keyword>
<dbReference type="Pfam" id="PF18152">
    <property type="entry name" value="DAHP_snth_FXD"/>
    <property type="match status" value="1"/>
</dbReference>
<dbReference type="InterPro" id="IPR052899">
    <property type="entry name" value="Class-I_DAHP_synthase"/>
</dbReference>
<dbReference type="eggNOG" id="COG2876">
    <property type="taxonomic scope" value="Bacteria"/>
</dbReference>
<evidence type="ECO:0000256" key="1">
    <source>
        <dbReference type="ARBA" id="ARBA00022679"/>
    </source>
</evidence>
<reference evidence="5 6" key="1">
    <citation type="journal article" date="2015" name="Sci. Rep.">
        <title>A comparative genomics and reductive dehalogenase gene transcription study of two chloroethene-respiring bacteria, Dehalococcoides mccartyi strains MB and 11a.</title>
        <authorList>
            <person name="Low A."/>
            <person name="Shen Z."/>
            <person name="Cheng D."/>
            <person name="Rogers M.J."/>
            <person name="Lee P.K."/>
            <person name="He J."/>
        </authorList>
    </citation>
    <scope>NUCLEOTIDE SEQUENCE [LARGE SCALE GENOMIC DNA]</scope>
    <source>
        <strain evidence="5 6">MB</strain>
    </source>
</reference>
<dbReference type="AlphaFoldDB" id="A0A0V8M4R9"/>
<reference evidence="4 7" key="2">
    <citation type="journal article" date="2017" name="Sci. Rep.">
        <title>Isolation and genomic characterization of a Dehalococcoides strain suggests genomic rearrangement during culture.</title>
        <authorList>
            <person name="Yohda M."/>
            <person name="Ikegami K."/>
            <person name="Aita Y."/>
            <person name="Kitajima M."/>
            <person name="Takechi A."/>
            <person name="Iwamoto M."/>
            <person name="Fukuda T."/>
            <person name="Tamura N."/>
            <person name="Shibasaki J."/>
            <person name="Koike S."/>
            <person name="Komatsu D."/>
            <person name="Miyagi S."/>
            <person name="Nishimura M."/>
            <person name="Uchino Y."/>
            <person name="Shiroma A."/>
            <person name="Shimoji M."/>
            <person name="Tamotsu H."/>
            <person name="Ashimine N."/>
            <person name="Shinzato M."/>
            <person name="Ohki S."/>
            <person name="Nakano K."/>
            <person name="Teruya K."/>
            <person name="Satou K."/>
            <person name="Hirano T."/>
            <person name="Yagi O."/>
        </authorList>
    </citation>
    <scope>NUCLEOTIDE SEQUENCE [LARGE SCALE GENOMIC DNA]</scope>
    <source>
        <strain evidence="4 7">UCH-ATV1</strain>
    </source>
</reference>
<dbReference type="InterPro" id="IPR041071">
    <property type="entry name" value="DAHP_snth_FXD"/>
</dbReference>
<gene>
    <name evidence="5" type="ORF">DA01_01715</name>
    <name evidence="4" type="ORF">DEHALATV1_0359</name>
</gene>
<dbReference type="InterPro" id="IPR013785">
    <property type="entry name" value="Aldolase_TIM"/>
</dbReference>
<dbReference type="Gene3D" id="3.20.20.70">
    <property type="entry name" value="Aldolase class I"/>
    <property type="match status" value="1"/>
</dbReference>
<dbReference type="NCBIfam" id="NF006421">
    <property type="entry name" value="PRK08673.1"/>
    <property type="match status" value="1"/>
</dbReference>
<evidence type="ECO:0000313" key="5">
    <source>
        <dbReference type="EMBL" id="KSV18720.1"/>
    </source>
</evidence>
<dbReference type="GO" id="GO:0016740">
    <property type="term" value="F:transferase activity"/>
    <property type="evidence" value="ECO:0007669"/>
    <property type="project" value="UniProtKB-KW"/>
</dbReference>
<dbReference type="Proteomes" id="UP000053577">
    <property type="component" value="Unassembled WGS sequence"/>
</dbReference>
<dbReference type="Proteomes" id="UP000218257">
    <property type="component" value="Chromosome"/>
</dbReference>
<dbReference type="Gene3D" id="3.30.70.1140">
    <property type="entry name" value="Phospho-2-dehydro-3-deoxyheptonate aldolase, domain 1"/>
    <property type="match status" value="1"/>
</dbReference>
<feature type="domain" description="DAHP synthase ferredoxin-like" evidence="3">
    <location>
        <begin position="2"/>
        <end position="64"/>
    </location>
</feature>
<dbReference type="SUPFAM" id="SSF51569">
    <property type="entry name" value="Aldolase"/>
    <property type="match status" value="1"/>
</dbReference>
<dbReference type="PANTHER" id="PTHR43018">
    <property type="entry name" value="PHOSPHO-2-DEHYDRO-3-DEOXYHEPTONATE ALDOLASE"/>
    <property type="match status" value="1"/>
</dbReference>
<dbReference type="PANTHER" id="PTHR43018:SF1">
    <property type="entry name" value="PROTEIN AROA(G)"/>
    <property type="match status" value="1"/>
</dbReference>
<accession>A0A0V8M4R9</accession>
<evidence type="ECO:0000259" key="2">
    <source>
        <dbReference type="Pfam" id="PF00793"/>
    </source>
</evidence>
<name>A0A0V8M4R9_9CHLR</name>
<sequence>MIIMKKDATPEELENVIAEVRRCGLKTDISKGEFRTIIGLIGDEKSIPFAYFSSLPGVKEARMVETPYKLISREYSNLWQAEGLTREIKVKDITIGGDEPVFIAGPCAVESKEALMKIAEGAKMAGAQILRGGVYKPRSSVHSFQGLGSAGKDEATEALSWLKEAGERFEMAVMTEIRGESQADLVAEYVDILQVGSRNMYDQDLLATVARKGKPVMYKRHFGASMEEFLSFAEYIAAEGNKDIILCERGIVPVGKGKNFTRYNLDLAAVPVALKETYLPIMVDPSHATGRRDLIYSMSCAAMAAGANGLMIEVHTNPAEALVDASQMITPPELKELITTCRQINKLVKKH</sequence>
<dbReference type="PATRIC" id="fig|61435.5.peg.349"/>
<evidence type="ECO:0000313" key="4">
    <source>
        <dbReference type="EMBL" id="BAZ96987.1"/>
    </source>
</evidence>
<dbReference type="EMBL" id="AP017649">
    <property type="protein sequence ID" value="BAZ96987.1"/>
    <property type="molecule type" value="Genomic_DNA"/>
</dbReference>
<dbReference type="OrthoDB" id="9776934at2"/>
<dbReference type="InterPro" id="IPR006268">
    <property type="entry name" value="DAHP_syn_2"/>
</dbReference>
<dbReference type="RefSeq" id="WP_058292174.1">
    <property type="nucleotide sequence ID" value="NZ_AP017649.1"/>
</dbReference>
<dbReference type="GO" id="GO:0016832">
    <property type="term" value="F:aldehyde-lyase activity"/>
    <property type="evidence" value="ECO:0007669"/>
    <property type="project" value="InterPro"/>
</dbReference>
<dbReference type="NCBIfam" id="TIGR01361">
    <property type="entry name" value="DAHP_synth_Bsub"/>
    <property type="match status" value="1"/>
</dbReference>
<protein>
    <submittedName>
        <fullName evidence="5">3-deoxy-7-phosphoheptulonate synthase</fullName>
    </submittedName>
</protein>
<proteinExistence type="predicted"/>
<dbReference type="Pfam" id="PF00793">
    <property type="entry name" value="DAHP_synth_1"/>
    <property type="match status" value="1"/>
</dbReference>
<organism evidence="5 6">
    <name type="scientific">Dehalococcoides mccartyi</name>
    <dbReference type="NCBI Taxonomy" id="61435"/>
    <lineage>
        <taxon>Bacteria</taxon>
        <taxon>Bacillati</taxon>
        <taxon>Chloroflexota</taxon>
        <taxon>Dehalococcoidia</taxon>
        <taxon>Dehalococcoidales</taxon>
        <taxon>Dehalococcoidaceae</taxon>
        <taxon>Dehalococcoides</taxon>
    </lineage>
</organism>
<dbReference type="EMBL" id="JGYD01000010">
    <property type="protein sequence ID" value="KSV18720.1"/>
    <property type="molecule type" value="Genomic_DNA"/>
</dbReference>
<feature type="domain" description="DAHP synthetase I/KDSA" evidence="2">
    <location>
        <begin position="89"/>
        <end position="349"/>
    </location>
</feature>
<evidence type="ECO:0000259" key="3">
    <source>
        <dbReference type="Pfam" id="PF18152"/>
    </source>
</evidence>
<dbReference type="InterPro" id="IPR006218">
    <property type="entry name" value="DAHP1/KDSA"/>
</dbReference>
<evidence type="ECO:0000313" key="6">
    <source>
        <dbReference type="Proteomes" id="UP000053577"/>
    </source>
</evidence>
<evidence type="ECO:0000313" key="7">
    <source>
        <dbReference type="Proteomes" id="UP000218257"/>
    </source>
</evidence>